<keyword evidence="2" id="KW-1185">Reference proteome</keyword>
<accession>A0ACC2NC69</accession>
<proteinExistence type="predicted"/>
<gene>
    <name evidence="1" type="ORF">QAD02_010354</name>
</gene>
<name>A0ACC2NC69_9HYME</name>
<dbReference type="EMBL" id="CM056744">
    <property type="protein sequence ID" value="KAJ8668691.1"/>
    <property type="molecule type" value="Genomic_DNA"/>
</dbReference>
<comment type="caution">
    <text evidence="1">The sequence shown here is derived from an EMBL/GenBank/DDBJ whole genome shotgun (WGS) entry which is preliminary data.</text>
</comment>
<evidence type="ECO:0000313" key="1">
    <source>
        <dbReference type="EMBL" id="KAJ8668691.1"/>
    </source>
</evidence>
<organism evidence="1 2">
    <name type="scientific">Eretmocerus hayati</name>
    <dbReference type="NCBI Taxonomy" id="131215"/>
    <lineage>
        <taxon>Eukaryota</taxon>
        <taxon>Metazoa</taxon>
        <taxon>Ecdysozoa</taxon>
        <taxon>Arthropoda</taxon>
        <taxon>Hexapoda</taxon>
        <taxon>Insecta</taxon>
        <taxon>Pterygota</taxon>
        <taxon>Neoptera</taxon>
        <taxon>Endopterygota</taxon>
        <taxon>Hymenoptera</taxon>
        <taxon>Apocrita</taxon>
        <taxon>Proctotrupomorpha</taxon>
        <taxon>Chalcidoidea</taxon>
        <taxon>Aphelinidae</taxon>
        <taxon>Aphelininae</taxon>
        <taxon>Eretmocerus</taxon>
    </lineage>
</organism>
<protein>
    <submittedName>
        <fullName evidence="1">Uncharacterized protein</fullName>
    </submittedName>
</protein>
<dbReference type="Proteomes" id="UP001239111">
    <property type="component" value="Chromosome 4"/>
</dbReference>
<reference evidence="1" key="1">
    <citation type="submission" date="2023-04" db="EMBL/GenBank/DDBJ databases">
        <title>A chromosome-level genome assembly of the parasitoid wasp Eretmocerus hayati.</title>
        <authorList>
            <person name="Zhong Y."/>
            <person name="Liu S."/>
            <person name="Liu Y."/>
        </authorList>
    </citation>
    <scope>NUCLEOTIDE SEQUENCE</scope>
    <source>
        <strain evidence="1">ZJU_SS_LIU_2023</strain>
    </source>
</reference>
<evidence type="ECO:0000313" key="2">
    <source>
        <dbReference type="Proteomes" id="UP001239111"/>
    </source>
</evidence>
<sequence>MFPFITYAKDHEIDESDLYDVLPGDCCEKLSNDLKRCWIDEMSRARQKGRKPSLMNAIIKNYGRSFFFYAIYVILWDVFRIIQVFTLGILISYLNGETTYTKVDAYLYATIVVICTPLNALLQNKLFRGTRNMGMRIKVACSSLIYQKMIRLPQSDGKNANGEKVINLLASDLGMFEPALMFTHYIWTAPLNLMIICYILWQIIGIFSLVCGVFVLLSIPIQLYCGKIIRQSRRGIAAWTDERILLTGEILKGIRLIKMYTWEEPLKKLVMFARKFEIDAATNILRIKSTLFCFTTILTQSSLFIAISMYTLKNSNMSSVEVFTIIAFIYTLNSNMMYFSYAVSLGAAAAASVKRVQEYLLLDEMSLDPDPKKITITDSSEVISLKGVSASWTDVSTDTCLKDLDISITCGECYAIIGAVGSGKSSFLKFLLRELKSTSGEVNIVGEISYAGQEPWLFPGSVKENILFGEKYDEERYKEVIEACALREDIKRLPRHHETFIGENGVGLSGGQCARVNLARAIYKDADIYLLDDPFSAVDSRVSEQIFEKCIKSFLREKTCIFVTHNTKYMEKADQIISFSQGCMNFQGHFSEARKQDVIQSCQMEERVEKRQQVDHHPQDSYSQRGDVNSEKEDEDLDEKARLMMTDAESIKTNSTISLKETLETHFATSGSYRKYFKANNSVFFLVVTVMSFVMSRLFSMGFDYWVAYWITSQEYWNKFNTSTTNVTVSSQFVDQTTGLTVFGVLLLFIIFTFLAKAALFCSVCKKANLNLHEKMISNLLRTVVSFFDTNDSGRILNRFSKDLGLVDLIIPDSAFEFLFILEGIVGVMIQIMLVSKETVLPFILMVFLNWMIRSFILPSLQNLKKLESQARSPVFSHVKSTFSGVVTIRSRRAQSMVSQYFDKSLDHHTAAYCMSDDCLMVYRLCVDMSFGIFAGIITYCILIFESDSMFGAYAGLVISQLLMISTRLQRLMGLFAELSMQEVIVDRLLEYTQLQDENVSENVQKPSGDWPTRGKIEFKNLSLTYPNSGRPILKDLCLVIEPGTKVGIVGRTGAGKTSLLAALFRMADIDGSLMIDDIDTKTIQLQELRKNISILPQEPILFSVSVRENLDPSKMLDDASLWSALQELELHQIFKSLDEKVDRNNLSVGQRQLLCLARVLLKKNKILVFDEATANVDDNTDDVIHKTIRRKFEDCTVLTIAHRLNTVMNSDKILVMDGGRAVEYGRPDELLRKKDGHFYKMVQSSNRGITKHTQEAHVEVDDR</sequence>